<feature type="transmembrane region" description="Helical" evidence="1">
    <location>
        <begin position="87"/>
        <end position="108"/>
    </location>
</feature>
<evidence type="ECO:0000313" key="2">
    <source>
        <dbReference type="EMBL" id="QDV07940.1"/>
    </source>
</evidence>
<dbReference type="EMBL" id="CP036434">
    <property type="protein sequence ID" value="QDV07940.1"/>
    <property type="molecule type" value="Genomic_DNA"/>
</dbReference>
<feature type="transmembrane region" description="Helical" evidence="1">
    <location>
        <begin position="120"/>
        <end position="137"/>
    </location>
</feature>
<protein>
    <submittedName>
        <fullName evidence="2">Uncharacterized protein</fullName>
    </submittedName>
</protein>
<dbReference type="RefSeq" id="WP_145199726.1">
    <property type="nucleotide sequence ID" value="NZ_CP036434.1"/>
</dbReference>
<proteinExistence type="predicted"/>
<reference evidence="2 3" key="1">
    <citation type="submission" date="2019-02" db="EMBL/GenBank/DDBJ databases">
        <title>Deep-cultivation of Planctomycetes and their phenomic and genomic characterization uncovers novel biology.</title>
        <authorList>
            <person name="Wiegand S."/>
            <person name="Jogler M."/>
            <person name="Boedeker C."/>
            <person name="Pinto D."/>
            <person name="Vollmers J."/>
            <person name="Rivas-Marin E."/>
            <person name="Kohn T."/>
            <person name="Peeters S.H."/>
            <person name="Heuer A."/>
            <person name="Rast P."/>
            <person name="Oberbeckmann S."/>
            <person name="Bunk B."/>
            <person name="Jeske O."/>
            <person name="Meyerdierks A."/>
            <person name="Storesund J.E."/>
            <person name="Kallscheuer N."/>
            <person name="Luecker S."/>
            <person name="Lage O.M."/>
            <person name="Pohl T."/>
            <person name="Merkel B.J."/>
            <person name="Hornburger P."/>
            <person name="Mueller R.-W."/>
            <person name="Bruemmer F."/>
            <person name="Labrenz M."/>
            <person name="Spormann A.M."/>
            <person name="Op den Camp H."/>
            <person name="Overmann J."/>
            <person name="Amann R."/>
            <person name="Jetten M.S.M."/>
            <person name="Mascher T."/>
            <person name="Medema M.H."/>
            <person name="Devos D.P."/>
            <person name="Kaster A.-K."/>
            <person name="Ovreas L."/>
            <person name="Rohde M."/>
            <person name="Galperin M.Y."/>
            <person name="Jogler C."/>
        </authorList>
    </citation>
    <scope>NUCLEOTIDE SEQUENCE [LARGE SCALE GENOMIC DNA]</scope>
    <source>
        <strain evidence="2 3">Poly30</strain>
    </source>
</reference>
<evidence type="ECO:0000313" key="3">
    <source>
        <dbReference type="Proteomes" id="UP000320390"/>
    </source>
</evidence>
<keyword evidence="1" id="KW-0812">Transmembrane</keyword>
<sequence>MTAQNTSHEAEPTEDELLAMAYADCELSPEEAVRFEARMEVEPALVHRVAELHALDVLARRIAPPEPADRDWASLQLEPLYRGTVGIGWFLLIAATALSFALAVWAVATNEGISYLHRGLILSSLLGFTLLFLSVLWRRIRAMPLDPYRHVER</sequence>
<keyword evidence="1" id="KW-1133">Transmembrane helix</keyword>
<gene>
    <name evidence="2" type="ORF">Poly30_34760</name>
</gene>
<dbReference type="OrthoDB" id="7502743at2"/>
<evidence type="ECO:0000256" key="1">
    <source>
        <dbReference type="SAM" id="Phobius"/>
    </source>
</evidence>
<keyword evidence="1" id="KW-0472">Membrane</keyword>
<organism evidence="2 3">
    <name type="scientific">Saltatorellus ferox</name>
    <dbReference type="NCBI Taxonomy" id="2528018"/>
    <lineage>
        <taxon>Bacteria</taxon>
        <taxon>Pseudomonadati</taxon>
        <taxon>Planctomycetota</taxon>
        <taxon>Planctomycetia</taxon>
        <taxon>Planctomycetia incertae sedis</taxon>
        <taxon>Saltatorellus</taxon>
    </lineage>
</organism>
<dbReference type="AlphaFoldDB" id="A0A518EV25"/>
<accession>A0A518EV25</accession>
<name>A0A518EV25_9BACT</name>
<keyword evidence="3" id="KW-1185">Reference proteome</keyword>
<dbReference type="Proteomes" id="UP000320390">
    <property type="component" value="Chromosome"/>
</dbReference>